<dbReference type="OrthoDB" id="551907at2759"/>
<evidence type="ECO:0000313" key="3">
    <source>
        <dbReference type="Proteomes" id="UP000585474"/>
    </source>
</evidence>
<evidence type="ECO:0008006" key="4">
    <source>
        <dbReference type="Google" id="ProtNLM"/>
    </source>
</evidence>
<name>A0A7J0DF75_9ERIC</name>
<comment type="caution">
    <text evidence="2">The sequence shown here is derived from an EMBL/GenBank/DDBJ whole genome shotgun (WGS) entry which is preliminary data.</text>
</comment>
<feature type="compositionally biased region" description="Polar residues" evidence="1">
    <location>
        <begin position="49"/>
        <end position="58"/>
    </location>
</feature>
<organism evidence="2 3">
    <name type="scientific">Actinidia rufa</name>
    <dbReference type="NCBI Taxonomy" id="165716"/>
    <lineage>
        <taxon>Eukaryota</taxon>
        <taxon>Viridiplantae</taxon>
        <taxon>Streptophyta</taxon>
        <taxon>Embryophyta</taxon>
        <taxon>Tracheophyta</taxon>
        <taxon>Spermatophyta</taxon>
        <taxon>Magnoliopsida</taxon>
        <taxon>eudicotyledons</taxon>
        <taxon>Gunneridae</taxon>
        <taxon>Pentapetalae</taxon>
        <taxon>asterids</taxon>
        <taxon>Ericales</taxon>
        <taxon>Actinidiaceae</taxon>
        <taxon>Actinidia</taxon>
    </lineage>
</organism>
<feature type="region of interest" description="Disordered" evidence="1">
    <location>
        <begin position="33"/>
        <end position="70"/>
    </location>
</feature>
<accession>A0A7J0DF75</accession>
<evidence type="ECO:0000256" key="1">
    <source>
        <dbReference type="SAM" id="MobiDB-lite"/>
    </source>
</evidence>
<dbReference type="PANTHER" id="PTHR31314:SF174">
    <property type="entry name" value="OS02G0241200 PROTEIN"/>
    <property type="match status" value="1"/>
</dbReference>
<dbReference type="GO" id="GO:0003700">
    <property type="term" value="F:DNA-binding transcription factor activity"/>
    <property type="evidence" value="ECO:0007669"/>
    <property type="project" value="InterPro"/>
</dbReference>
<proteinExistence type="predicted"/>
<dbReference type="AlphaFoldDB" id="A0A7J0DF75"/>
<dbReference type="Gene3D" id="1.10.10.60">
    <property type="entry name" value="Homeodomain-like"/>
    <property type="match status" value="1"/>
</dbReference>
<gene>
    <name evidence="2" type="ORF">Acr_00g0031760</name>
</gene>
<dbReference type="Proteomes" id="UP000585474">
    <property type="component" value="Unassembled WGS sequence"/>
</dbReference>
<sequence>MAETIEVSDEDQTLGSGHSQKCSFFDLNEVAIDGEDNNSTNEDRATLEGDSSSNNTSLEGKERMSGSSSMVRQYLRSKMPRLRWTPDLHLAFVHAVERLGGQESKFNSILFSSFIC</sequence>
<dbReference type="PANTHER" id="PTHR31314">
    <property type="entry name" value="MYB FAMILY TRANSCRIPTION FACTOR PHL7-LIKE"/>
    <property type="match status" value="1"/>
</dbReference>
<protein>
    <recommendedName>
        <fullName evidence="4">Homeodomain-like superfamily protein</fullName>
    </recommendedName>
</protein>
<dbReference type="EMBL" id="BJWL01000200">
    <property type="protein sequence ID" value="GFS34003.1"/>
    <property type="molecule type" value="Genomic_DNA"/>
</dbReference>
<feature type="region of interest" description="Disordered" evidence="1">
    <location>
        <begin position="1"/>
        <end position="20"/>
    </location>
</feature>
<evidence type="ECO:0000313" key="2">
    <source>
        <dbReference type="EMBL" id="GFS34003.1"/>
    </source>
</evidence>
<feature type="compositionally biased region" description="Acidic residues" evidence="1">
    <location>
        <begin position="1"/>
        <end position="12"/>
    </location>
</feature>
<dbReference type="InterPro" id="IPR046955">
    <property type="entry name" value="PHR1-like"/>
</dbReference>
<reference evidence="3" key="1">
    <citation type="submission" date="2019-07" db="EMBL/GenBank/DDBJ databases">
        <title>De Novo Assembly of kiwifruit Actinidia rufa.</title>
        <authorList>
            <person name="Sugita-Konishi S."/>
            <person name="Sato K."/>
            <person name="Mori E."/>
            <person name="Abe Y."/>
            <person name="Kisaki G."/>
            <person name="Hamano K."/>
            <person name="Suezawa K."/>
            <person name="Otani M."/>
            <person name="Fukuda T."/>
            <person name="Manabe T."/>
            <person name="Gomi K."/>
            <person name="Tabuchi M."/>
            <person name="Akimitsu K."/>
            <person name="Kataoka I."/>
        </authorList>
    </citation>
    <scope>NUCLEOTIDE SEQUENCE [LARGE SCALE GENOMIC DNA]</scope>
    <source>
        <strain evidence="3">cv. Fuchu</strain>
    </source>
</reference>
<keyword evidence="3" id="KW-1185">Reference proteome</keyword>